<accession>A0ACC2KIN4</accession>
<organism evidence="1 2">
    <name type="scientific">Persea americana</name>
    <name type="common">Avocado</name>
    <dbReference type="NCBI Taxonomy" id="3435"/>
    <lineage>
        <taxon>Eukaryota</taxon>
        <taxon>Viridiplantae</taxon>
        <taxon>Streptophyta</taxon>
        <taxon>Embryophyta</taxon>
        <taxon>Tracheophyta</taxon>
        <taxon>Spermatophyta</taxon>
        <taxon>Magnoliopsida</taxon>
        <taxon>Magnoliidae</taxon>
        <taxon>Laurales</taxon>
        <taxon>Lauraceae</taxon>
        <taxon>Persea</taxon>
    </lineage>
</organism>
<protein>
    <submittedName>
        <fullName evidence="1">Uncharacterized protein</fullName>
    </submittedName>
</protein>
<name>A0ACC2KIN4_PERAE</name>
<sequence>MSWYMTLVLGALMLIIAQSHPSLAASSRWTLEKQQHDGRAAGSDTLPLGIPLMVEESKRVVKLGPPAPKPCSNPSFRPGNPVSSTATPPPLSSSKTFLK</sequence>
<gene>
    <name evidence="1" type="ORF">MRB53_029374</name>
</gene>
<dbReference type="EMBL" id="CM056817">
    <property type="protein sequence ID" value="KAJ8620845.1"/>
    <property type="molecule type" value="Genomic_DNA"/>
</dbReference>
<proteinExistence type="predicted"/>
<dbReference type="Proteomes" id="UP001234297">
    <property type="component" value="Chromosome 9"/>
</dbReference>
<evidence type="ECO:0000313" key="2">
    <source>
        <dbReference type="Proteomes" id="UP001234297"/>
    </source>
</evidence>
<reference evidence="1 2" key="1">
    <citation type="journal article" date="2022" name="Hortic Res">
        <title>A haplotype resolved chromosomal level avocado genome allows analysis of novel avocado genes.</title>
        <authorList>
            <person name="Nath O."/>
            <person name="Fletcher S.J."/>
            <person name="Hayward A."/>
            <person name="Shaw L.M."/>
            <person name="Masouleh A.K."/>
            <person name="Furtado A."/>
            <person name="Henry R.J."/>
            <person name="Mitter N."/>
        </authorList>
    </citation>
    <scope>NUCLEOTIDE SEQUENCE [LARGE SCALE GENOMIC DNA]</scope>
    <source>
        <strain evidence="2">cv. Hass</strain>
    </source>
</reference>
<comment type="caution">
    <text evidence="1">The sequence shown here is derived from an EMBL/GenBank/DDBJ whole genome shotgun (WGS) entry which is preliminary data.</text>
</comment>
<keyword evidence="2" id="KW-1185">Reference proteome</keyword>
<evidence type="ECO:0000313" key="1">
    <source>
        <dbReference type="EMBL" id="KAJ8620845.1"/>
    </source>
</evidence>